<feature type="region of interest" description="Disordered" evidence="2">
    <location>
        <begin position="443"/>
        <end position="466"/>
    </location>
</feature>
<evidence type="ECO:0000256" key="2">
    <source>
        <dbReference type="SAM" id="MobiDB-lite"/>
    </source>
</evidence>
<accession>A0A1J7C4J7</accession>
<dbReference type="EMBL" id="MLCF01000091">
    <property type="protein sequence ID" value="OIV36484.1"/>
    <property type="molecule type" value="Genomic_DNA"/>
</dbReference>
<keyword evidence="4" id="KW-1185">Reference proteome</keyword>
<reference evidence="3 4" key="1">
    <citation type="submission" date="2016-10" db="EMBL/GenBank/DDBJ databases">
        <title>Genome sequence of Streptomyces gilvigriseus MUSC 26.</title>
        <authorList>
            <person name="Lee L.-H."/>
            <person name="Ser H.-L."/>
        </authorList>
    </citation>
    <scope>NUCLEOTIDE SEQUENCE [LARGE SCALE GENOMIC DNA]</scope>
    <source>
        <strain evidence="3 4">MUSC 26</strain>
    </source>
</reference>
<dbReference type="STRING" id="1428644.BIV57_16090"/>
<dbReference type="RefSeq" id="WP_071657569.1">
    <property type="nucleotide sequence ID" value="NZ_MLCF01000091.1"/>
</dbReference>
<gene>
    <name evidence="3" type="ORF">BIV57_16090</name>
</gene>
<evidence type="ECO:0000313" key="3">
    <source>
        <dbReference type="EMBL" id="OIV36484.1"/>
    </source>
</evidence>
<dbReference type="AlphaFoldDB" id="A0A1J7C4J7"/>
<evidence type="ECO:0000313" key="4">
    <source>
        <dbReference type="Proteomes" id="UP000243342"/>
    </source>
</evidence>
<sequence>MSASHGGSRRVLSREGVDRALERLGTEHDSVQAGLLALQDHPGRRLLEGASLSGATAHRWSGAERRIALLWSYFGAYQEALRAARTLRERAGRRPNQNALAELTELLEGDGVTVPGEAAVGAGGAYPEPGALPAGLTSGSAQLSEKLSLTGLTDRMNAWYTEVAAVVSAADTVWSALPSRIDLLVAEVGRVRAQADAVGMLPGRHPVGDGLEQLSTDLEGLRTEVRCDPLAFFVAGAPSHNRAGVTARVSPRPEGHVETSRFDRAARELEDLRREVDSLHRLREESEERLTALGELLRHADTELAEARRIRGEVLARIIASDVPAVPGPPLALYDRLQAAEQYRRGARWDLLGQLLDTLEQDAEDELRRARGALASVRAPLALRDELRGRLDAYKAKAGSRGAIEDPELAEAYQQARRVLWTAPCDLHTAEQAVRRYQELITRLPAPTAPSGDRTPRDGASRGMTP</sequence>
<protein>
    <submittedName>
        <fullName evidence="3">Uncharacterized protein</fullName>
    </submittedName>
</protein>
<keyword evidence="1" id="KW-0175">Coiled coil</keyword>
<evidence type="ECO:0000256" key="1">
    <source>
        <dbReference type="SAM" id="Coils"/>
    </source>
</evidence>
<proteinExistence type="predicted"/>
<name>A0A1J7C4J7_9ACTN</name>
<organism evidence="3 4">
    <name type="scientific">Mangrovactinospora gilvigrisea</name>
    <dbReference type="NCBI Taxonomy" id="1428644"/>
    <lineage>
        <taxon>Bacteria</taxon>
        <taxon>Bacillati</taxon>
        <taxon>Actinomycetota</taxon>
        <taxon>Actinomycetes</taxon>
        <taxon>Kitasatosporales</taxon>
        <taxon>Streptomycetaceae</taxon>
        <taxon>Mangrovactinospora</taxon>
    </lineage>
</organism>
<dbReference type="Proteomes" id="UP000243342">
    <property type="component" value="Unassembled WGS sequence"/>
</dbReference>
<feature type="coiled-coil region" evidence="1">
    <location>
        <begin position="262"/>
        <end position="289"/>
    </location>
</feature>
<comment type="caution">
    <text evidence="3">The sequence shown here is derived from an EMBL/GenBank/DDBJ whole genome shotgun (WGS) entry which is preliminary data.</text>
</comment>